<evidence type="ECO:0000259" key="1">
    <source>
        <dbReference type="Pfam" id="PF03358"/>
    </source>
</evidence>
<protein>
    <submittedName>
        <fullName evidence="2">NADPH-dependent FMN reductase</fullName>
    </submittedName>
</protein>
<dbReference type="AlphaFoldDB" id="A0A2N9VVG8"/>
<dbReference type="KEGG" id="pht:BLM14_16075"/>
<dbReference type="GO" id="GO:0010181">
    <property type="term" value="F:FMN binding"/>
    <property type="evidence" value="ECO:0007669"/>
    <property type="project" value="TreeGrafter"/>
</dbReference>
<dbReference type="RefSeq" id="WP_100000351.1">
    <property type="nucleotide sequence ID" value="NZ_CP017940.1"/>
</dbReference>
<comment type="caution">
    <text evidence="2">The sequence shown here is derived from an EMBL/GenBank/DDBJ whole genome shotgun (WGS) entry which is preliminary data.</text>
</comment>
<dbReference type="InterPro" id="IPR029039">
    <property type="entry name" value="Flavoprotein-like_sf"/>
</dbReference>
<dbReference type="SUPFAM" id="SSF52218">
    <property type="entry name" value="Flavoproteins"/>
    <property type="match status" value="1"/>
</dbReference>
<reference evidence="2 3" key="1">
    <citation type="journal article" date="2017" name="Int J Environ Stud">
        <title>Does the Miocene-Pliocene relict legume Oxytropis triphylla form nitrogen-fixing nodules with a combination of bacterial strains?</title>
        <authorList>
            <person name="Safronova V."/>
            <person name="Belimov A."/>
            <person name="Sazanova A."/>
            <person name="Kuznetsova I."/>
            <person name="Popova J."/>
            <person name="Andronov E."/>
            <person name="Verkhozina A."/>
            <person name="Tikhonovich I."/>
        </authorList>
    </citation>
    <scope>NUCLEOTIDE SEQUENCE [LARGE SCALE GENOMIC DNA]</scope>
    <source>
        <strain evidence="2 3">Tri-38</strain>
    </source>
</reference>
<gene>
    <name evidence="2" type="ORF">B5P45_17765</name>
</gene>
<sequence length="184" mass="20409">MKKVAVLVGSLRRESINGKLARVLARLAKDHLEFDIIDLANVPMYNDELWENVPEAVIELKQRIAKADGVLFMSPEYNRSFTAVLKNAIDWGTRPYGQNSFSGKPGAIIGTSPGAIGSAVGQSQLRSVLGAIQVVVMGQPEIYLSWNDDLVDADDNVVVESTKRYLETWVDHFTRWIERLAPPA</sequence>
<proteinExistence type="predicted"/>
<accession>A0A2N9VVG8</accession>
<dbReference type="GO" id="GO:0016491">
    <property type="term" value="F:oxidoreductase activity"/>
    <property type="evidence" value="ECO:0007669"/>
    <property type="project" value="InterPro"/>
</dbReference>
<evidence type="ECO:0000313" key="2">
    <source>
        <dbReference type="EMBL" id="PIO43486.1"/>
    </source>
</evidence>
<dbReference type="GO" id="GO:0005829">
    <property type="term" value="C:cytosol"/>
    <property type="evidence" value="ECO:0007669"/>
    <property type="project" value="TreeGrafter"/>
</dbReference>
<organism evidence="2 3">
    <name type="scientific">Phyllobacterium zundukense</name>
    <dbReference type="NCBI Taxonomy" id="1867719"/>
    <lineage>
        <taxon>Bacteria</taxon>
        <taxon>Pseudomonadati</taxon>
        <taxon>Pseudomonadota</taxon>
        <taxon>Alphaproteobacteria</taxon>
        <taxon>Hyphomicrobiales</taxon>
        <taxon>Phyllobacteriaceae</taxon>
        <taxon>Phyllobacterium</taxon>
    </lineage>
</organism>
<feature type="domain" description="NADPH-dependent FMN reductase-like" evidence="1">
    <location>
        <begin position="3"/>
        <end position="144"/>
    </location>
</feature>
<dbReference type="PANTHER" id="PTHR30543:SF21">
    <property type="entry name" value="NAD(P)H-DEPENDENT FMN REDUCTASE LOT6"/>
    <property type="match status" value="1"/>
</dbReference>
<evidence type="ECO:0000313" key="3">
    <source>
        <dbReference type="Proteomes" id="UP000232163"/>
    </source>
</evidence>
<dbReference type="OrthoDB" id="9812295at2"/>
<dbReference type="Pfam" id="PF03358">
    <property type="entry name" value="FMN_red"/>
    <property type="match status" value="1"/>
</dbReference>
<dbReference type="PANTHER" id="PTHR30543">
    <property type="entry name" value="CHROMATE REDUCTASE"/>
    <property type="match status" value="1"/>
</dbReference>
<name>A0A2N9VVG8_9HYPH</name>
<dbReference type="InterPro" id="IPR005025">
    <property type="entry name" value="FMN_Rdtase-like_dom"/>
</dbReference>
<dbReference type="InterPro" id="IPR050712">
    <property type="entry name" value="NAD(P)H-dep_reductase"/>
</dbReference>
<dbReference type="Proteomes" id="UP000232163">
    <property type="component" value="Unassembled WGS sequence"/>
</dbReference>
<keyword evidence="3" id="KW-1185">Reference proteome</keyword>
<dbReference type="EMBL" id="MZMT01000039">
    <property type="protein sequence ID" value="PIO43486.1"/>
    <property type="molecule type" value="Genomic_DNA"/>
</dbReference>
<dbReference type="Gene3D" id="3.40.50.360">
    <property type="match status" value="1"/>
</dbReference>